<dbReference type="AlphaFoldDB" id="D4FB30"/>
<organism evidence="1 2">
    <name type="scientific">Edwardsiella tarda ATCC 23685</name>
    <dbReference type="NCBI Taxonomy" id="500638"/>
    <lineage>
        <taxon>Bacteria</taxon>
        <taxon>Pseudomonadati</taxon>
        <taxon>Pseudomonadota</taxon>
        <taxon>Gammaproteobacteria</taxon>
        <taxon>Enterobacterales</taxon>
        <taxon>Hafniaceae</taxon>
        <taxon>Edwardsiella</taxon>
    </lineage>
</organism>
<accession>D4FB30</accession>
<comment type="caution">
    <text evidence="1">The sequence shown here is derived from an EMBL/GenBank/DDBJ whole genome shotgun (WGS) entry which is preliminary data.</text>
</comment>
<proteinExistence type="predicted"/>
<evidence type="ECO:0000313" key="1">
    <source>
        <dbReference type="EMBL" id="EFE21029.1"/>
    </source>
</evidence>
<name>D4FB30_EDWTA</name>
<evidence type="ECO:0000313" key="2">
    <source>
        <dbReference type="Proteomes" id="UP000003692"/>
    </source>
</evidence>
<reference evidence="1 2" key="1">
    <citation type="submission" date="2010-02" db="EMBL/GenBank/DDBJ databases">
        <authorList>
            <person name="Weinstock G."/>
            <person name="Sodergren E."/>
            <person name="Clifton S."/>
            <person name="Fulton L."/>
            <person name="Fulton B."/>
            <person name="Courtney L."/>
            <person name="Fronick C."/>
            <person name="Harrison M."/>
            <person name="Strong C."/>
            <person name="Farmer C."/>
            <person name="Delahaunty K."/>
            <person name="Markovic C."/>
            <person name="Hall O."/>
            <person name="Minx P."/>
            <person name="Tomlinson C."/>
            <person name="Mitreva M."/>
            <person name="Nelson J."/>
            <person name="Hou S."/>
            <person name="Wollam A."/>
            <person name="Pepin K.H."/>
            <person name="Johnson M."/>
            <person name="Bhonagiri V."/>
            <person name="Zhang X."/>
            <person name="Suruliraj S."/>
            <person name="Warren W."/>
            <person name="Chinwalla A."/>
            <person name="Mardis E.R."/>
            <person name="Wilson R.K."/>
        </authorList>
    </citation>
    <scope>NUCLEOTIDE SEQUENCE [LARGE SCALE GENOMIC DNA]</scope>
    <source>
        <strain evidence="1 2">ATCC 23685</strain>
    </source>
</reference>
<dbReference type="EMBL" id="ADGK01000315">
    <property type="protein sequence ID" value="EFE21029.1"/>
    <property type="molecule type" value="Genomic_DNA"/>
</dbReference>
<dbReference type="HOGENOM" id="CLU_3152237_0_0_6"/>
<dbReference type="Proteomes" id="UP000003692">
    <property type="component" value="Unassembled WGS sequence"/>
</dbReference>
<sequence length="48" mass="5446">MLINSTNEFLRLQLIKVWQRKSFLSICCLKLFTCLSHRFSGAAPSGVS</sequence>
<gene>
    <name evidence="1" type="ORF">EDWATA_04001</name>
</gene>
<protein>
    <submittedName>
        <fullName evidence="1">Uncharacterized protein</fullName>
    </submittedName>
</protein>